<dbReference type="KEGG" id="ttr:Tter_1795"/>
<dbReference type="EC" id="2.1.3.15" evidence="10"/>
<dbReference type="GO" id="GO:0006633">
    <property type="term" value="P:fatty acid biosynthetic process"/>
    <property type="evidence" value="ECO:0007669"/>
    <property type="project" value="UniProtKB-KW"/>
</dbReference>
<evidence type="ECO:0000256" key="3">
    <source>
        <dbReference type="ARBA" id="ARBA00022679"/>
    </source>
</evidence>
<dbReference type="PANTHER" id="PTHR42853:SF3">
    <property type="entry name" value="ACETYL-COENZYME A CARBOXYLASE CARBOXYL TRANSFERASE SUBUNIT ALPHA, CHLOROPLASTIC"/>
    <property type="match status" value="1"/>
</dbReference>
<keyword evidence="7 10" id="KW-0443">Lipid metabolism</keyword>
<reference evidence="13" key="1">
    <citation type="journal article" date="2010" name="Stand. Genomic Sci.">
        <title>Complete genome sequence of 'Thermobaculum terrenum' type strain (YNP1).</title>
        <authorList>
            <person name="Kiss H."/>
            <person name="Cleland D."/>
            <person name="Lapidus A."/>
            <person name="Lucas S."/>
            <person name="Glavina Del Rio T."/>
            <person name="Nolan M."/>
            <person name="Tice H."/>
            <person name="Han C."/>
            <person name="Goodwin L."/>
            <person name="Pitluck S."/>
            <person name="Liolios K."/>
            <person name="Ivanova N."/>
            <person name="Mavromatis K."/>
            <person name="Ovchinnikova G."/>
            <person name="Pati A."/>
            <person name="Chen A."/>
            <person name="Palaniappan K."/>
            <person name="Land M."/>
            <person name="Hauser L."/>
            <person name="Chang Y."/>
            <person name="Jeffries C."/>
            <person name="Lu M."/>
            <person name="Brettin T."/>
            <person name="Detter J."/>
            <person name="Goker M."/>
            <person name="Tindall B."/>
            <person name="Beck B."/>
            <person name="McDermott T."/>
            <person name="Woyke T."/>
            <person name="Bristow J."/>
            <person name="Eisen J."/>
            <person name="Markowitz V."/>
            <person name="Hugenholtz P."/>
            <person name="Kyrpides N."/>
            <person name="Klenk H."/>
            <person name="Cheng J."/>
        </authorList>
    </citation>
    <scope>NUCLEOTIDE SEQUENCE [LARGE SCALE GENOMIC DNA]</scope>
    <source>
        <strain evidence="13">ATCC BAA-798 / YNP1</strain>
    </source>
</reference>
<keyword evidence="13" id="KW-1185">Reference proteome</keyword>
<keyword evidence="3 10" id="KW-0808">Transferase</keyword>
<comment type="similarity">
    <text evidence="10">Belongs to the AccA family.</text>
</comment>
<dbReference type="PANTHER" id="PTHR42853">
    <property type="entry name" value="ACETYL-COENZYME A CARBOXYLASE CARBOXYL TRANSFERASE SUBUNIT ALPHA"/>
    <property type="match status" value="1"/>
</dbReference>
<dbReference type="NCBIfam" id="NF041504">
    <property type="entry name" value="AccA_sub"/>
    <property type="match status" value="1"/>
</dbReference>
<dbReference type="EMBL" id="CP001825">
    <property type="protein sequence ID" value="ACZ42701.1"/>
    <property type="molecule type" value="Genomic_DNA"/>
</dbReference>
<dbReference type="Proteomes" id="UP000000323">
    <property type="component" value="Chromosome 1"/>
</dbReference>
<keyword evidence="2 10" id="KW-0444">Lipid biosynthesis</keyword>
<dbReference type="NCBIfam" id="TIGR00513">
    <property type="entry name" value="accA"/>
    <property type="match status" value="1"/>
</dbReference>
<protein>
    <recommendedName>
        <fullName evidence="10">Acetyl-coenzyme A carboxylase carboxyl transferase subunit alpha</fullName>
        <shortName evidence="10">ACCase subunit alpha</shortName>
        <shortName evidence="10">Acetyl-CoA carboxylase carboxyltransferase subunit alpha</shortName>
        <ecNumber evidence="10">2.1.3.15</ecNumber>
    </recommendedName>
</protein>
<dbReference type="HAMAP" id="MF_00823">
    <property type="entry name" value="AcetylCoA_CT_alpha"/>
    <property type="match status" value="1"/>
</dbReference>
<feature type="domain" description="CoA carboxyltransferase C-terminal" evidence="11">
    <location>
        <begin position="1"/>
        <end position="244"/>
    </location>
</feature>
<dbReference type="eggNOG" id="COG0825">
    <property type="taxonomic scope" value="Bacteria"/>
</dbReference>
<comment type="function">
    <text evidence="10">Component of the acetyl coenzyme A carboxylase (ACC) complex. First, biotin carboxylase catalyzes the carboxylation of biotin on its carrier protein (BCCP) and then the CO(2) group is transferred by the carboxyltransferase to acetyl-CoA to form malonyl-CoA.</text>
</comment>
<dbReference type="GO" id="GO:0009317">
    <property type="term" value="C:acetyl-CoA carboxylase complex"/>
    <property type="evidence" value="ECO:0007669"/>
    <property type="project" value="InterPro"/>
</dbReference>
<keyword evidence="8 10" id="KW-0275">Fatty acid biosynthesis</keyword>
<dbReference type="UniPathway" id="UPA00655">
    <property type="reaction ID" value="UER00711"/>
</dbReference>
<evidence type="ECO:0000256" key="7">
    <source>
        <dbReference type="ARBA" id="ARBA00023098"/>
    </source>
</evidence>
<comment type="catalytic activity">
    <reaction evidence="9 10">
        <text>N(6)-carboxybiotinyl-L-lysyl-[protein] + acetyl-CoA = N(6)-biotinyl-L-lysyl-[protein] + malonyl-CoA</text>
        <dbReference type="Rhea" id="RHEA:54728"/>
        <dbReference type="Rhea" id="RHEA-COMP:10505"/>
        <dbReference type="Rhea" id="RHEA-COMP:10506"/>
        <dbReference type="ChEBI" id="CHEBI:57288"/>
        <dbReference type="ChEBI" id="CHEBI:57384"/>
        <dbReference type="ChEBI" id="CHEBI:83144"/>
        <dbReference type="ChEBI" id="CHEBI:83145"/>
        <dbReference type="EC" id="2.1.3.15"/>
    </reaction>
</comment>
<dbReference type="InterPro" id="IPR011763">
    <property type="entry name" value="COA_CT_C"/>
</dbReference>
<comment type="pathway">
    <text evidence="1 10">Lipid metabolism; malonyl-CoA biosynthesis; malonyl-CoA from acetyl-CoA: step 1/1.</text>
</comment>
<evidence type="ECO:0000313" key="13">
    <source>
        <dbReference type="Proteomes" id="UP000000323"/>
    </source>
</evidence>
<organism evidence="12 13">
    <name type="scientific">Thermobaculum terrenum (strain ATCC BAA-798 / CCMEE 7001 / YNP1)</name>
    <dbReference type="NCBI Taxonomy" id="525904"/>
    <lineage>
        <taxon>Bacteria</taxon>
        <taxon>Bacillati</taxon>
        <taxon>Chloroflexota</taxon>
        <taxon>Chloroflexia</taxon>
        <taxon>Candidatus Thermobaculales</taxon>
        <taxon>Candidatus Thermobaculaceae</taxon>
        <taxon>Thermobaculum</taxon>
    </lineage>
</organism>
<evidence type="ECO:0000256" key="1">
    <source>
        <dbReference type="ARBA" id="ARBA00004956"/>
    </source>
</evidence>
<dbReference type="Pfam" id="PF03255">
    <property type="entry name" value="ACCA"/>
    <property type="match status" value="1"/>
</dbReference>
<evidence type="ECO:0000256" key="8">
    <source>
        <dbReference type="ARBA" id="ARBA00023160"/>
    </source>
</evidence>
<keyword evidence="10" id="KW-0963">Cytoplasm</keyword>
<dbReference type="GO" id="GO:0005524">
    <property type="term" value="F:ATP binding"/>
    <property type="evidence" value="ECO:0007669"/>
    <property type="project" value="UniProtKB-KW"/>
</dbReference>
<gene>
    <name evidence="10" type="primary">accA</name>
    <name evidence="12" type="ordered locus">Tter_1795</name>
</gene>
<keyword evidence="12" id="KW-0436">Ligase</keyword>
<evidence type="ECO:0000256" key="4">
    <source>
        <dbReference type="ARBA" id="ARBA00022741"/>
    </source>
</evidence>
<dbReference type="RefSeq" id="WP_012875733.1">
    <property type="nucleotide sequence ID" value="NC_013525.1"/>
</dbReference>
<accession>D1CD36</accession>
<evidence type="ECO:0000313" key="12">
    <source>
        <dbReference type="EMBL" id="ACZ42701.1"/>
    </source>
</evidence>
<dbReference type="InterPro" id="IPR029045">
    <property type="entry name" value="ClpP/crotonase-like_dom_sf"/>
</dbReference>
<comment type="subcellular location">
    <subcellularLocation>
        <location evidence="10">Cytoplasm</location>
    </subcellularLocation>
</comment>
<dbReference type="OrthoDB" id="9808023at2"/>
<dbReference type="STRING" id="525904.Tter_1795"/>
<comment type="subunit">
    <text evidence="10">Acetyl-CoA carboxylase is a heterohexamer composed of biotin carboxyl carrier protein (AccB), biotin carboxylase (AccC) and two subunits each of ACCase subunit alpha (AccA) and ACCase subunit beta (AccD).</text>
</comment>
<dbReference type="PROSITE" id="PS50989">
    <property type="entry name" value="COA_CT_CTER"/>
    <property type="match status" value="1"/>
</dbReference>
<dbReference type="InterPro" id="IPR001095">
    <property type="entry name" value="Acetyl_CoA_COase_a_su"/>
</dbReference>
<keyword evidence="6 10" id="KW-0067">ATP-binding</keyword>
<dbReference type="PRINTS" id="PR01069">
    <property type="entry name" value="ACCCTRFRASEA"/>
</dbReference>
<dbReference type="GO" id="GO:0016743">
    <property type="term" value="F:carboxyl- or carbamoyltransferase activity"/>
    <property type="evidence" value="ECO:0007669"/>
    <property type="project" value="UniProtKB-UniRule"/>
</dbReference>
<proteinExistence type="inferred from homology"/>
<dbReference type="HOGENOM" id="CLU_015486_0_2_0"/>
<keyword evidence="4 10" id="KW-0547">Nucleotide-binding</keyword>
<evidence type="ECO:0000256" key="9">
    <source>
        <dbReference type="ARBA" id="ARBA00049152"/>
    </source>
</evidence>
<name>D1CD36_THET1</name>
<dbReference type="GO" id="GO:0003989">
    <property type="term" value="F:acetyl-CoA carboxylase activity"/>
    <property type="evidence" value="ECO:0007669"/>
    <property type="project" value="InterPro"/>
</dbReference>
<evidence type="ECO:0000256" key="6">
    <source>
        <dbReference type="ARBA" id="ARBA00022840"/>
    </source>
</evidence>
<evidence type="ECO:0000256" key="10">
    <source>
        <dbReference type="HAMAP-Rule" id="MF_00823"/>
    </source>
</evidence>
<dbReference type="GO" id="GO:2001295">
    <property type="term" value="P:malonyl-CoA biosynthetic process"/>
    <property type="evidence" value="ECO:0007669"/>
    <property type="project" value="UniProtKB-UniRule"/>
</dbReference>
<keyword evidence="5 10" id="KW-0276">Fatty acid metabolism</keyword>
<sequence>MSENSKTAWDRVQTARRADRPKTLDYINALIDPWFEMHGDRAYADDAAMVGGIGRFRGRAVVVLGHQRGSDTKENLRRNFGMPRPEGYRKAKRIMELAAKFSYPLICFIDTPAADPGMQSEERGQAQAIAACLYTMANLPVPVVATVIGEGGSGGALAISVADRLYMMENAIYSVASPEASATILWHDASKAPLAAEAMKITAQHLLEFGIIDGVVPEPDEGAHAEPAAAIATLGDYIASALSELDAKYRNGRAYKASALIADRLEKYRRIGKWQEESRAALSEIQPSS</sequence>
<dbReference type="NCBIfam" id="NF004344">
    <property type="entry name" value="PRK05724.1"/>
    <property type="match status" value="1"/>
</dbReference>
<evidence type="ECO:0000256" key="5">
    <source>
        <dbReference type="ARBA" id="ARBA00022832"/>
    </source>
</evidence>
<evidence type="ECO:0000259" key="11">
    <source>
        <dbReference type="PROSITE" id="PS50989"/>
    </source>
</evidence>
<evidence type="ECO:0000256" key="2">
    <source>
        <dbReference type="ARBA" id="ARBA00022516"/>
    </source>
</evidence>
<dbReference type="SUPFAM" id="SSF52096">
    <property type="entry name" value="ClpP/crotonase"/>
    <property type="match status" value="1"/>
</dbReference>
<dbReference type="AlphaFoldDB" id="D1CD36"/>
<dbReference type="Gene3D" id="3.90.226.10">
    <property type="entry name" value="2-enoyl-CoA Hydratase, Chain A, domain 1"/>
    <property type="match status" value="1"/>
</dbReference>